<comment type="caution">
    <text evidence="2">The sequence shown here is derived from an EMBL/GenBank/DDBJ whole genome shotgun (WGS) entry which is preliminary data.</text>
</comment>
<sequence length="50" mass="5567">YNNTTSQNISDSFTDNNSDDNDNSTNESLMLDSANSKEPILQNIADIKTR</sequence>
<keyword evidence="3" id="KW-1185">Reference proteome</keyword>
<dbReference type="Proteomes" id="UP000789375">
    <property type="component" value="Unassembled WGS sequence"/>
</dbReference>
<accession>A0A9N9E237</accession>
<evidence type="ECO:0000256" key="1">
    <source>
        <dbReference type="SAM" id="MobiDB-lite"/>
    </source>
</evidence>
<name>A0A9N9E237_FUNMO</name>
<proteinExistence type="predicted"/>
<dbReference type="AlphaFoldDB" id="A0A9N9E237"/>
<reference evidence="2" key="1">
    <citation type="submission" date="2021-06" db="EMBL/GenBank/DDBJ databases">
        <authorList>
            <person name="Kallberg Y."/>
            <person name="Tangrot J."/>
            <person name="Rosling A."/>
        </authorList>
    </citation>
    <scope>NUCLEOTIDE SEQUENCE</scope>
    <source>
        <strain evidence="2">87-6 pot B 2015</strain>
    </source>
</reference>
<feature type="region of interest" description="Disordered" evidence="1">
    <location>
        <begin position="1"/>
        <end position="50"/>
    </location>
</feature>
<gene>
    <name evidence="2" type="ORF">FMOSSE_LOCUS11752</name>
</gene>
<feature type="non-terminal residue" evidence="2">
    <location>
        <position position="1"/>
    </location>
</feature>
<dbReference type="EMBL" id="CAJVPP010004893">
    <property type="protein sequence ID" value="CAG8656951.1"/>
    <property type="molecule type" value="Genomic_DNA"/>
</dbReference>
<evidence type="ECO:0000313" key="2">
    <source>
        <dbReference type="EMBL" id="CAG8656951.1"/>
    </source>
</evidence>
<organism evidence="2 3">
    <name type="scientific">Funneliformis mosseae</name>
    <name type="common">Endomycorrhizal fungus</name>
    <name type="synonym">Glomus mosseae</name>
    <dbReference type="NCBI Taxonomy" id="27381"/>
    <lineage>
        <taxon>Eukaryota</taxon>
        <taxon>Fungi</taxon>
        <taxon>Fungi incertae sedis</taxon>
        <taxon>Mucoromycota</taxon>
        <taxon>Glomeromycotina</taxon>
        <taxon>Glomeromycetes</taxon>
        <taxon>Glomerales</taxon>
        <taxon>Glomeraceae</taxon>
        <taxon>Funneliformis</taxon>
    </lineage>
</organism>
<protein>
    <submittedName>
        <fullName evidence="2">16471_t:CDS:1</fullName>
    </submittedName>
</protein>
<evidence type="ECO:0000313" key="3">
    <source>
        <dbReference type="Proteomes" id="UP000789375"/>
    </source>
</evidence>